<dbReference type="InterPro" id="IPR011990">
    <property type="entry name" value="TPR-like_helical_dom_sf"/>
</dbReference>
<dbReference type="InterPro" id="IPR019734">
    <property type="entry name" value="TPR_rpt"/>
</dbReference>
<dbReference type="Pfam" id="PF13174">
    <property type="entry name" value="TPR_6"/>
    <property type="match status" value="1"/>
</dbReference>
<sequence>MKVKLLAISMAAALIATPVSIAASVEKAGMLNQHGLTQEAKSELIEVVFSKSADSDKAQAYYLLGSIAFDENKVSVALDSWRNLVKKYPNSTQAKTVKDRISELAEIVGESTKESVENAIALSYLRHGDFWSRGKDSKFTIDSSWIPNVETAIKWYDKVISEFPKSTASRIAYQDKLRTLLGWEDPGRYGDKHGVKSAFGKYMPQLLETFASFEKEHPTASTLQAFRYQIAQAYWSNKDWAKTREWLNLIIKESGDGDSFYKDLAERRLQKVEY</sequence>
<dbReference type="Gene3D" id="1.25.40.10">
    <property type="entry name" value="Tetratricopeptide repeat domain"/>
    <property type="match status" value="1"/>
</dbReference>
<dbReference type="Proteomes" id="UP000594435">
    <property type="component" value="Chromosome 2"/>
</dbReference>
<proteinExistence type="predicted"/>
<organism evidence="3 4">
    <name type="scientific">Vibrio navarrensis</name>
    <dbReference type="NCBI Taxonomy" id="29495"/>
    <lineage>
        <taxon>Bacteria</taxon>
        <taxon>Pseudomonadati</taxon>
        <taxon>Pseudomonadota</taxon>
        <taxon>Gammaproteobacteria</taxon>
        <taxon>Vibrionales</taxon>
        <taxon>Vibrionaceae</taxon>
        <taxon>Vibrio</taxon>
    </lineage>
</organism>
<reference evidence="3 4" key="1">
    <citation type="submission" date="2020-11" db="EMBL/GenBank/DDBJ databases">
        <title>Complete and Circularized Genome Assembly of a human isolate of Vibrio navarrensis biotype pommerensis with MiSeq and MinION Sequence Data.</title>
        <authorList>
            <person name="Schwartz K."/>
            <person name="Borowiak M."/>
            <person name="Deneke C."/>
            <person name="Balau V."/>
            <person name="Metelmann C."/>
            <person name="Strauch E."/>
        </authorList>
    </citation>
    <scope>NUCLEOTIDE SEQUENCE [LARGE SCALE GENOMIC DNA]</scope>
    <source>
        <strain evidence="3 4">20-VB00237</strain>
    </source>
</reference>
<keyword evidence="1" id="KW-0802">TPR repeat</keyword>
<feature type="chain" id="PRO_5042459527" evidence="2">
    <location>
        <begin position="23"/>
        <end position="274"/>
    </location>
</feature>
<dbReference type="EMBL" id="CP065218">
    <property type="protein sequence ID" value="QPL55514.1"/>
    <property type="molecule type" value="Genomic_DNA"/>
</dbReference>
<keyword evidence="2" id="KW-0732">Signal</keyword>
<dbReference type="PROSITE" id="PS50005">
    <property type="entry name" value="TPR"/>
    <property type="match status" value="1"/>
</dbReference>
<feature type="repeat" description="TPR" evidence="1">
    <location>
        <begin position="58"/>
        <end position="91"/>
    </location>
</feature>
<evidence type="ECO:0000256" key="1">
    <source>
        <dbReference type="PROSITE-ProRule" id="PRU00339"/>
    </source>
</evidence>
<feature type="signal peptide" evidence="2">
    <location>
        <begin position="1"/>
        <end position="22"/>
    </location>
</feature>
<evidence type="ECO:0000313" key="3">
    <source>
        <dbReference type="EMBL" id="QPL55514.1"/>
    </source>
</evidence>
<dbReference type="RefSeq" id="WP_193167369.1">
    <property type="nucleotide sequence ID" value="NZ_CP065218.1"/>
</dbReference>
<name>A0AAJ4IEN5_9VIBR</name>
<accession>A0AAJ4IEN5</accession>
<evidence type="ECO:0000256" key="2">
    <source>
        <dbReference type="SAM" id="SignalP"/>
    </source>
</evidence>
<dbReference type="AlphaFoldDB" id="A0AAJ4IEN5"/>
<protein>
    <submittedName>
        <fullName evidence="3">Tetratricopeptide repeat protein</fullName>
    </submittedName>
</protein>
<gene>
    <name evidence="3" type="ORF">I3X05_21325</name>
</gene>
<evidence type="ECO:0000313" key="4">
    <source>
        <dbReference type="Proteomes" id="UP000594435"/>
    </source>
</evidence>